<organism evidence="2 3">
    <name type="scientific">Novosphingobium subterraneum</name>
    <dbReference type="NCBI Taxonomy" id="48936"/>
    <lineage>
        <taxon>Bacteria</taxon>
        <taxon>Pseudomonadati</taxon>
        <taxon>Pseudomonadota</taxon>
        <taxon>Alphaproteobacteria</taxon>
        <taxon>Sphingomonadales</taxon>
        <taxon>Sphingomonadaceae</taxon>
        <taxon>Novosphingobium</taxon>
    </lineage>
</organism>
<sequence>MICSSKIATDDGSSVAQLPTRGTVDGSRKSKNYKLGLSVGVCVSLMGWLGIALLALRL</sequence>
<comment type="caution">
    <text evidence="2">The sequence shown here is derived from an EMBL/GenBank/DDBJ whole genome shotgun (WGS) entry which is preliminary data.</text>
</comment>
<accession>A0A0B8ZXE6</accession>
<keyword evidence="1" id="KW-0812">Transmembrane</keyword>
<evidence type="ECO:0000313" key="3">
    <source>
        <dbReference type="Proteomes" id="UP000031338"/>
    </source>
</evidence>
<reference evidence="2 3" key="1">
    <citation type="submission" date="2014-10" db="EMBL/GenBank/DDBJ databases">
        <title>Draft genome sequence of Novosphingobium subterraneum DSM 12447.</title>
        <authorList>
            <person name="Gan H.M."/>
            <person name="Gan H.Y."/>
            <person name="Savka M.A."/>
        </authorList>
    </citation>
    <scope>NUCLEOTIDE SEQUENCE [LARGE SCALE GENOMIC DNA]</scope>
    <source>
        <strain evidence="2 3">DSM 12447</strain>
    </source>
</reference>
<keyword evidence="1" id="KW-1133">Transmembrane helix</keyword>
<protein>
    <submittedName>
        <fullName evidence="2">Uncharacterized protein</fullName>
    </submittedName>
</protein>
<name>A0A0B8ZXE6_9SPHN</name>
<keyword evidence="3" id="KW-1185">Reference proteome</keyword>
<proteinExistence type="predicted"/>
<dbReference type="AlphaFoldDB" id="A0A0B8ZXE6"/>
<dbReference type="EMBL" id="JRVC01000034">
    <property type="protein sequence ID" value="KHS41797.1"/>
    <property type="molecule type" value="Genomic_DNA"/>
</dbReference>
<feature type="transmembrane region" description="Helical" evidence="1">
    <location>
        <begin position="35"/>
        <end position="56"/>
    </location>
</feature>
<dbReference type="Proteomes" id="UP000031338">
    <property type="component" value="Unassembled WGS sequence"/>
</dbReference>
<keyword evidence="1" id="KW-0472">Membrane</keyword>
<evidence type="ECO:0000256" key="1">
    <source>
        <dbReference type="SAM" id="Phobius"/>
    </source>
</evidence>
<gene>
    <name evidence="2" type="ORF">NJ75_04517</name>
</gene>
<evidence type="ECO:0000313" key="2">
    <source>
        <dbReference type="EMBL" id="KHS41797.1"/>
    </source>
</evidence>